<dbReference type="RefSeq" id="WP_168659619.1">
    <property type="nucleotide sequence ID" value="NZ_CP051180.1"/>
</dbReference>
<dbReference type="SMART" id="SM00989">
    <property type="entry name" value="V4R"/>
    <property type="match status" value="1"/>
</dbReference>
<dbReference type="Gene3D" id="3.90.1520.10">
    <property type="entry name" value="H-NOX domain"/>
    <property type="match status" value="1"/>
</dbReference>
<keyword evidence="3" id="KW-1185">Reference proteome</keyword>
<accession>A0A6H1UBZ3</accession>
<reference evidence="2 3" key="1">
    <citation type="submission" date="2020-04" db="EMBL/GenBank/DDBJ databases">
        <title>Ferrimonas sp. S7 isolated from sea water.</title>
        <authorList>
            <person name="Bae S.S."/>
            <person name="Baek K."/>
        </authorList>
    </citation>
    <scope>NUCLEOTIDE SEQUENCE [LARGE SCALE GENOMIC DNA]</scope>
    <source>
        <strain evidence="2 3">S7</strain>
    </source>
</reference>
<dbReference type="Pfam" id="PF07700">
    <property type="entry name" value="HNOB"/>
    <property type="match status" value="1"/>
</dbReference>
<protein>
    <recommendedName>
        <fullName evidence="1">4-vinyl reductase 4VR domain-containing protein</fullName>
    </recommendedName>
</protein>
<dbReference type="InterPro" id="IPR004096">
    <property type="entry name" value="V4R"/>
</dbReference>
<organism evidence="2 3">
    <name type="scientific">Ferrimonas lipolytica</name>
    <dbReference type="NCBI Taxonomy" id="2724191"/>
    <lineage>
        <taxon>Bacteria</taxon>
        <taxon>Pseudomonadati</taxon>
        <taxon>Pseudomonadota</taxon>
        <taxon>Gammaproteobacteria</taxon>
        <taxon>Alteromonadales</taxon>
        <taxon>Ferrimonadaceae</taxon>
        <taxon>Ferrimonas</taxon>
    </lineage>
</organism>
<dbReference type="EMBL" id="CP051180">
    <property type="protein sequence ID" value="QIZ76358.1"/>
    <property type="molecule type" value="Genomic_DNA"/>
</dbReference>
<evidence type="ECO:0000313" key="3">
    <source>
        <dbReference type="Proteomes" id="UP000501602"/>
    </source>
</evidence>
<name>A0A6H1UBZ3_9GAMM</name>
<gene>
    <name evidence="2" type="ORF">HER31_05490</name>
</gene>
<dbReference type="InterPro" id="IPR024096">
    <property type="entry name" value="NO_sig/Golgi_transp_ligand-bd"/>
</dbReference>
<evidence type="ECO:0000259" key="1">
    <source>
        <dbReference type="SMART" id="SM00989"/>
    </source>
</evidence>
<sequence length="191" mass="21348">MKGAVFIAFNEMIESTAGIDTWEQLLQKVQPQSDGVYTSVESYPDEELFNLVQALSEISGIEVASLVEAFGRSLFKSLNDKYPQFTAQEETFFSFIKSIDGTIHKEVNKLYTNAHLPKIQCSNNNNDELLMLYNSPRKLCVLAEGLIAGAALHYKVDCTIEHQQCMHHGADECLILLRINSPQPPHGVANE</sequence>
<dbReference type="Proteomes" id="UP000501602">
    <property type="component" value="Chromosome"/>
</dbReference>
<dbReference type="SUPFAM" id="SSF111126">
    <property type="entry name" value="Ligand-binding domain in the NO signalling and Golgi transport"/>
    <property type="match status" value="1"/>
</dbReference>
<proteinExistence type="predicted"/>
<evidence type="ECO:0000313" key="2">
    <source>
        <dbReference type="EMBL" id="QIZ76358.1"/>
    </source>
</evidence>
<dbReference type="PANTHER" id="PTHR45655:SF13">
    <property type="entry name" value="SOLUBLE GUANYLATE CYCLASE GCY-32-RELATED"/>
    <property type="match status" value="1"/>
</dbReference>
<dbReference type="PANTHER" id="PTHR45655">
    <property type="entry name" value="GUANYLATE CYCLASE SOLUBLE SUBUNIT BETA-2"/>
    <property type="match status" value="1"/>
</dbReference>
<dbReference type="KEGG" id="fes:HER31_05490"/>
<dbReference type="InterPro" id="IPR038158">
    <property type="entry name" value="H-NOX_domain_sf"/>
</dbReference>
<feature type="domain" description="4-vinyl reductase 4VR" evidence="1">
    <location>
        <begin position="118"/>
        <end position="179"/>
    </location>
</feature>
<dbReference type="InterPro" id="IPR011644">
    <property type="entry name" value="Heme_NO-bd"/>
</dbReference>
<dbReference type="GO" id="GO:0020037">
    <property type="term" value="F:heme binding"/>
    <property type="evidence" value="ECO:0007669"/>
    <property type="project" value="InterPro"/>
</dbReference>
<dbReference type="AlphaFoldDB" id="A0A6H1UBZ3"/>